<dbReference type="InterPro" id="IPR041062">
    <property type="entry name" value="Csm1_B"/>
</dbReference>
<keyword evidence="5" id="KW-0547">Nucleotide-binding</keyword>
<evidence type="ECO:0000313" key="14">
    <source>
        <dbReference type="EMBL" id="BAJ64475.1"/>
    </source>
</evidence>
<evidence type="ECO:0000256" key="8">
    <source>
        <dbReference type="ARBA" id="ARBA00022839"/>
    </source>
</evidence>
<dbReference type="SUPFAM" id="SSF109604">
    <property type="entry name" value="HD-domain/PDEase-like"/>
    <property type="match status" value="1"/>
</dbReference>
<dbReference type="RefSeq" id="WP_013560830.1">
    <property type="nucleotide sequence ID" value="NC_014960.1"/>
</dbReference>
<dbReference type="InterPro" id="IPR054767">
    <property type="entry name" value="Cas10-Cmr2_palm2"/>
</dbReference>
<feature type="coiled-coil region" evidence="12">
    <location>
        <begin position="750"/>
        <end position="819"/>
    </location>
</feature>
<evidence type="ECO:0000256" key="5">
    <source>
        <dbReference type="ARBA" id="ARBA00022741"/>
    </source>
</evidence>
<dbReference type="AlphaFoldDB" id="E8MZC7"/>
<keyword evidence="3" id="KW-0808">Transferase</keyword>
<keyword evidence="6" id="KW-0255">Endonuclease</keyword>
<evidence type="ECO:0000256" key="12">
    <source>
        <dbReference type="SAM" id="Coils"/>
    </source>
</evidence>
<dbReference type="Gene3D" id="1.10.3210.10">
    <property type="entry name" value="Hypothetical protein af1432"/>
    <property type="match status" value="1"/>
</dbReference>
<dbReference type="OrthoDB" id="9768769at2"/>
<keyword evidence="10" id="KW-0051">Antiviral defense</keyword>
<keyword evidence="9" id="KW-0067">ATP-binding</keyword>
<accession>E8MZC7</accession>
<dbReference type="GO" id="GO:0004527">
    <property type="term" value="F:exonuclease activity"/>
    <property type="evidence" value="ECO:0007669"/>
    <property type="project" value="UniProtKB-KW"/>
</dbReference>
<reference evidence="14 15" key="1">
    <citation type="submission" date="2010-12" db="EMBL/GenBank/DDBJ databases">
        <title>Whole genome sequence of Anaerolinea thermophila UNI-1.</title>
        <authorList>
            <person name="Narita-Yamada S."/>
            <person name="Kishi E."/>
            <person name="Watanabe Y."/>
            <person name="Takasaki K."/>
            <person name="Ankai A."/>
            <person name="Oguchi A."/>
            <person name="Fukui S."/>
            <person name="Takahashi M."/>
            <person name="Yashiro I."/>
            <person name="Hosoyama A."/>
            <person name="Sekiguchi Y."/>
            <person name="Hanada S."/>
            <person name="Fujita N."/>
        </authorList>
    </citation>
    <scope>NUCLEOTIDE SEQUENCE [LARGE SCALE GENOMIC DNA]</scope>
    <source>
        <strain evidence="15">DSM 14523 / JCM 11388 / NBRC 100420 / UNI-1</strain>
    </source>
</reference>
<dbReference type="InterPro" id="IPR043128">
    <property type="entry name" value="Rev_trsase/Diguanyl_cyclase"/>
</dbReference>
<dbReference type="Pfam" id="PF22335">
    <property type="entry name" value="Cas10-Cmr2_palm2"/>
    <property type="match status" value="1"/>
</dbReference>
<dbReference type="Gene3D" id="3.30.70.270">
    <property type="match status" value="1"/>
</dbReference>
<evidence type="ECO:0000259" key="13">
    <source>
        <dbReference type="PROSITE" id="PS50887"/>
    </source>
</evidence>
<dbReference type="InterPro" id="IPR052117">
    <property type="entry name" value="Cas10/Csm1_subtype-III-A"/>
</dbReference>
<protein>
    <recommendedName>
        <fullName evidence="2">CRISPR system single-strand-specific deoxyribonuclease Cas10/Csm1 (subtype III-A)</fullName>
    </recommendedName>
    <alternativeName>
        <fullName evidence="11">Cyclic oligoadenylate synthase</fullName>
    </alternativeName>
</protein>
<dbReference type="GO" id="GO:0016740">
    <property type="term" value="F:transferase activity"/>
    <property type="evidence" value="ECO:0007669"/>
    <property type="project" value="UniProtKB-KW"/>
</dbReference>
<dbReference type="eggNOG" id="COG1353">
    <property type="taxonomic scope" value="Bacteria"/>
</dbReference>
<sequence length="848" mass="96051">MKEQVFFATVAGLIHDIGKLMHRAEVASSRTWDREAQQQYKYWHALLSEDFAAQYLPDPWKKGVLPGVGAHHLPQNRLSCCVALADRLSAGERSDDITYLEESNTKSVRQLLSIFSDISLDNPSSVPQVYLPLRPLRLKEDHLYPSGSPASDTGRAYQDLWDGFQTHVKALKQAFSSGENPAWFVESLLSEIQTYLWCVPSAYYRQRADINLYDHSRMTAALSAILMDSSFSDEELYAFAHEPEKVSQPLALLVGGDLTGVQQFLYTITSRGAASGLRGRSFYLQLLVLVIARYVLNQLDLPITNLIYASGGNFFILARVEDAQRLSELQKEVTRILFNEHQGELGLILEGRTLKGEDFFDGRIKTEWDALIGQISRAKQRRLNVMNQEELTALFQPAGFGGESGTQCRVCGREHPKAKNVARDAETVEEIVKCPVCVSYEELGKDLRRARYLVFEPITPIPPKNSEAGQGWHDLLERFGMDVKVLENLSGKEKGEIFFLKDDDFEQRTPSDSRACLRYFLTNVTPLLSVKEYSSLKERNFPELPSPSSVKPLHVLEEQAKGVKRVGVLRMDVDNLGRLFAEGLGKYASLSRTASLSFAISLFFEGWVGVLAERMNEKDNERLYSIYSGGDDLFFVGSWDAVVELAITIRRELSKYTGGHPHIHPSGGIVLIGGKYPLYQAAEEAGEAEESAKKFRRQKADGTIQEKDAICFLDQTLDWQTFGLHDCNTNADTVHGMMHLLEKLANEENLRALIGKLAQLYQVYEEKQRELQKKGKAQNRQGQPQILWGPWIWRMEYTLARMEKQNEDSKDKIKAIRDQLKGKDGNYRRIEWIGLAARWAELITRNSK</sequence>
<keyword evidence="7" id="KW-0378">Hydrolase</keyword>
<keyword evidence="8" id="KW-0269">Exonuclease</keyword>
<evidence type="ECO:0000256" key="9">
    <source>
        <dbReference type="ARBA" id="ARBA00022840"/>
    </source>
</evidence>
<evidence type="ECO:0000256" key="7">
    <source>
        <dbReference type="ARBA" id="ARBA00022801"/>
    </source>
</evidence>
<dbReference type="InParanoid" id="E8MZC7"/>
<dbReference type="PANTHER" id="PTHR36528:SF1">
    <property type="entry name" value="CRISPR SYSTEM SINGLE-STRAND-SPECIFIC DEOXYRIBONUCLEASE CAS10_CSM1 (SUBTYPE III-A)"/>
    <property type="match status" value="1"/>
</dbReference>
<dbReference type="NCBIfam" id="TIGR02578">
    <property type="entry name" value="cas_TM1811_Csm1"/>
    <property type="match status" value="1"/>
</dbReference>
<evidence type="ECO:0000256" key="3">
    <source>
        <dbReference type="ARBA" id="ARBA00022679"/>
    </source>
</evidence>
<dbReference type="GO" id="GO:0051607">
    <property type="term" value="P:defense response to virus"/>
    <property type="evidence" value="ECO:0007669"/>
    <property type="project" value="UniProtKB-KW"/>
</dbReference>
<dbReference type="HOGENOM" id="CLU_017487_0_0_0"/>
<dbReference type="Proteomes" id="UP000008922">
    <property type="component" value="Chromosome"/>
</dbReference>
<evidence type="ECO:0000256" key="11">
    <source>
        <dbReference type="ARBA" id="ARBA00032922"/>
    </source>
</evidence>
<evidence type="ECO:0000256" key="10">
    <source>
        <dbReference type="ARBA" id="ARBA00023118"/>
    </source>
</evidence>
<dbReference type="GO" id="GO:0004519">
    <property type="term" value="F:endonuclease activity"/>
    <property type="evidence" value="ECO:0007669"/>
    <property type="project" value="UniProtKB-KW"/>
</dbReference>
<dbReference type="PROSITE" id="PS50887">
    <property type="entry name" value="GGDEF"/>
    <property type="match status" value="1"/>
</dbReference>
<dbReference type="GO" id="GO:0005524">
    <property type="term" value="F:ATP binding"/>
    <property type="evidence" value="ECO:0007669"/>
    <property type="project" value="UniProtKB-KW"/>
</dbReference>
<evidence type="ECO:0000256" key="6">
    <source>
        <dbReference type="ARBA" id="ARBA00022759"/>
    </source>
</evidence>
<feature type="domain" description="GGDEF" evidence="13">
    <location>
        <begin position="564"/>
        <end position="705"/>
    </location>
</feature>
<evidence type="ECO:0000256" key="1">
    <source>
        <dbReference type="ARBA" id="ARBA00005700"/>
    </source>
</evidence>
<evidence type="ECO:0000256" key="4">
    <source>
        <dbReference type="ARBA" id="ARBA00022722"/>
    </source>
</evidence>
<gene>
    <name evidence="14" type="ordered locus">ANT_24490</name>
</gene>
<evidence type="ECO:0000313" key="15">
    <source>
        <dbReference type="Proteomes" id="UP000008922"/>
    </source>
</evidence>
<name>E8MZC7_ANATU</name>
<evidence type="ECO:0000256" key="2">
    <source>
        <dbReference type="ARBA" id="ARBA00014333"/>
    </source>
</evidence>
<dbReference type="PANTHER" id="PTHR36528">
    <property type="entry name" value="CRISPR SYSTEM SINGLE-STRAND-SPECIFIC DEOXYRIBONUCLEASE CAS10/CSM1 (SUBTYPE III-A)"/>
    <property type="match status" value="1"/>
</dbReference>
<comment type="similarity">
    <text evidence="1">Belongs to the CRISPR-associated Cas10/Csm1 family.</text>
</comment>
<keyword evidence="12" id="KW-0175">Coiled coil</keyword>
<dbReference type="InterPro" id="IPR013408">
    <property type="entry name" value="Cas10/Csm1"/>
</dbReference>
<dbReference type="InterPro" id="IPR000160">
    <property type="entry name" value="GGDEF_dom"/>
</dbReference>
<proteinExistence type="inferred from homology"/>
<dbReference type="STRING" id="926569.ANT_24490"/>
<dbReference type="EMBL" id="AP012029">
    <property type="protein sequence ID" value="BAJ64475.1"/>
    <property type="molecule type" value="Genomic_DNA"/>
</dbReference>
<organism evidence="14 15">
    <name type="scientific">Anaerolinea thermophila (strain DSM 14523 / JCM 11388 / NBRC 100420 / UNI-1)</name>
    <dbReference type="NCBI Taxonomy" id="926569"/>
    <lineage>
        <taxon>Bacteria</taxon>
        <taxon>Bacillati</taxon>
        <taxon>Chloroflexota</taxon>
        <taxon>Anaerolineae</taxon>
        <taxon>Anaerolineales</taxon>
        <taxon>Anaerolineaceae</taxon>
        <taxon>Anaerolinea</taxon>
    </lineage>
</organism>
<keyword evidence="4" id="KW-0540">Nuclease</keyword>
<dbReference type="KEGG" id="atm:ANT_24490"/>
<keyword evidence="15" id="KW-1185">Reference proteome</keyword>
<dbReference type="Pfam" id="PF18211">
    <property type="entry name" value="Csm1_B"/>
    <property type="match status" value="1"/>
</dbReference>